<proteinExistence type="predicted"/>
<accession>G4U4P9</accession>
<dbReference type="RefSeq" id="WP_014125900.1">
    <property type="nucleotide sequence ID" value="NC_016053.1"/>
</dbReference>
<evidence type="ECO:0000259" key="2">
    <source>
        <dbReference type="Pfam" id="PF02796"/>
    </source>
</evidence>
<dbReference type="InterPro" id="IPR006120">
    <property type="entry name" value="Resolvase_HTH_dom"/>
</dbReference>
<gene>
    <name evidence="3" type="primary">parA1</name>
    <name evidence="3" type="ORF">XAP_pXAP410012</name>
</gene>
<geneLocation type="plasmid" evidence="3">
    <name>pXap41</name>
</geneLocation>
<sequence length="190" mass="20646">MRAGQLGQASRGAGDGRIEPDGMRSAGSRSDNSSIIRRLGKIWLFFVSIPADPRISRLPLVEAERLVASIRAKGARLAVPGVVDFSEVAAEAEGVAKVVLESMQDMLLRIALQIARDDYEDRRERQRQGIELAKARDKYRGRPADAAVHARIVALRGRGETIANTARLAGASVTTVKRVWAAHCAQGHEN</sequence>
<feature type="domain" description="Resolvase HTH" evidence="2">
    <location>
        <begin position="141"/>
        <end position="182"/>
    </location>
</feature>
<name>G4U4P9_9XANT</name>
<dbReference type="Gene3D" id="3.40.50.1390">
    <property type="entry name" value="Resolvase, N-terminal catalytic domain"/>
    <property type="match status" value="1"/>
</dbReference>
<dbReference type="Pfam" id="PF02796">
    <property type="entry name" value="HTH_7"/>
    <property type="match status" value="1"/>
</dbReference>
<organism evidence="3">
    <name type="scientific">Xanthomonas arboricola pv. pruni str. CFBP 5530</name>
    <dbReference type="NCBI Taxonomy" id="1045865"/>
    <lineage>
        <taxon>Bacteria</taxon>
        <taxon>Pseudomonadati</taxon>
        <taxon>Pseudomonadota</taxon>
        <taxon>Gammaproteobacteria</taxon>
        <taxon>Lysobacterales</taxon>
        <taxon>Lysobacteraceae</taxon>
        <taxon>Xanthomonas</taxon>
    </lineage>
</organism>
<dbReference type="InterPro" id="IPR036162">
    <property type="entry name" value="Resolvase-like_N_sf"/>
</dbReference>
<evidence type="ECO:0000313" key="3">
    <source>
        <dbReference type="EMBL" id="CCC18669.1"/>
    </source>
</evidence>
<evidence type="ECO:0000256" key="1">
    <source>
        <dbReference type="SAM" id="MobiDB-lite"/>
    </source>
</evidence>
<dbReference type="EMBL" id="FR875157">
    <property type="protein sequence ID" value="CCC18669.1"/>
    <property type="molecule type" value="Genomic_DNA"/>
</dbReference>
<protein>
    <submittedName>
        <fullName evidence="3">Resolvase ParA</fullName>
    </submittedName>
</protein>
<feature type="region of interest" description="Disordered" evidence="1">
    <location>
        <begin position="1"/>
        <end position="31"/>
    </location>
</feature>
<dbReference type="GO" id="GO:0003677">
    <property type="term" value="F:DNA binding"/>
    <property type="evidence" value="ECO:0007669"/>
    <property type="project" value="InterPro"/>
</dbReference>
<reference evidence="3" key="1">
    <citation type="journal article" date="2011" name="FEMS Microbiol. Lett.">
        <title>The ubiquitous plasmid pXap41 in the invasive phytopathogen Xanthomonas arboricola pv. pruni: complete sequence and comparative genomic analysis.</title>
        <authorList>
            <person name="Pothier J.F."/>
            <person name="Vorhoelter F.-.J."/>
            <person name="Blom J."/>
            <person name="Goesmann A."/>
            <person name="Puehler A."/>
            <person name="Smits T.H.M."/>
            <person name="Duffy B."/>
        </authorList>
    </citation>
    <scope>NUCLEOTIDE SEQUENCE</scope>
    <source>
        <strain evidence="3">CFBP 5530</strain>
        <plasmid evidence="3">pXap41</plasmid>
    </source>
</reference>
<keyword evidence="3" id="KW-0614">Plasmid</keyword>
<dbReference type="GO" id="GO:0000150">
    <property type="term" value="F:DNA strand exchange activity"/>
    <property type="evidence" value="ECO:0007669"/>
    <property type="project" value="InterPro"/>
</dbReference>
<dbReference type="AlphaFoldDB" id="G4U4P9"/>